<dbReference type="SUPFAM" id="SSF52799">
    <property type="entry name" value="(Phosphotyrosine protein) phosphatases II"/>
    <property type="match status" value="1"/>
</dbReference>
<dbReference type="InterPro" id="IPR029021">
    <property type="entry name" value="Prot-tyrosine_phosphatase-like"/>
</dbReference>
<dbReference type="Proteomes" id="UP001501578">
    <property type="component" value="Unassembled WGS sequence"/>
</dbReference>
<keyword evidence="3" id="KW-1185">Reference proteome</keyword>
<accession>A0ABP3Z0D9</accession>
<dbReference type="PROSITE" id="PS00383">
    <property type="entry name" value="TYR_PHOSPHATASE_1"/>
    <property type="match status" value="1"/>
</dbReference>
<dbReference type="RefSeq" id="WP_343947737.1">
    <property type="nucleotide sequence ID" value="NZ_BAAAHQ010000001.1"/>
</dbReference>
<dbReference type="Gene3D" id="3.90.190.10">
    <property type="entry name" value="Protein tyrosine phosphatase superfamily"/>
    <property type="match status" value="1"/>
</dbReference>
<reference evidence="3" key="1">
    <citation type="journal article" date="2019" name="Int. J. Syst. Evol. Microbiol.">
        <title>The Global Catalogue of Microorganisms (GCM) 10K type strain sequencing project: providing services to taxonomists for standard genome sequencing and annotation.</title>
        <authorList>
            <consortium name="The Broad Institute Genomics Platform"/>
            <consortium name="The Broad Institute Genome Sequencing Center for Infectious Disease"/>
            <person name="Wu L."/>
            <person name="Ma J."/>
        </authorList>
    </citation>
    <scope>NUCLEOTIDE SEQUENCE [LARGE SCALE GENOMIC DNA]</scope>
    <source>
        <strain evidence="3">JCM 11136</strain>
    </source>
</reference>
<protein>
    <submittedName>
        <fullName evidence="2">Tyrosine-protein phosphatase</fullName>
    </submittedName>
</protein>
<dbReference type="Pfam" id="PF13350">
    <property type="entry name" value="Y_phosphatase3"/>
    <property type="match status" value="1"/>
</dbReference>
<evidence type="ECO:0000313" key="2">
    <source>
        <dbReference type="EMBL" id="GAA0912142.1"/>
    </source>
</evidence>
<sequence length="260" mass="28530">MSNWIDLQGAVNMRDLGGLPTVDGGTVKAGRVFRSDNLQGLTEDDVARLVTDLKLRHVVDLRSDVEVALEGPAPLTRLPEVVHHRMSFHVEPGRNTDVEADTIDIDKVLPWQDRELDEELRVNGIYFGYLRERPDSVVGALRALALDEGAAVFHCAAGKDRTGVLAALALEVAGVTREAIVADYTATGDRLDLVLARLRASDTYRDDLDSRPATDHMPRAEYIETFLGVLDERFGGPLGWLGGHGWTEADAAALRARLRD</sequence>
<evidence type="ECO:0000256" key="1">
    <source>
        <dbReference type="ARBA" id="ARBA00009580"/>
    </source>
</evidence>
<dbReference type="EMBL" id="BAAAHQ010000001">
    <property type="protein sequence ID" value="GAA0912142.1"/>
    <property type="molecule type" value="Genomic_DNA"/>
</dbReference>
<comment type="similarity">
    <text evidence="1">Belongs to the protein-tyrosine phosphatase family.</text>
</comment>
<dbReference type="InterPro" id="IPR016130">
    <property type="entry name" value="Tyr_Pase_AS"/>
</dbReference>
<gene>
    <name evidence="2" type="ORF">GCM10009560_02310</name>
</gene>
<dbReference type="PANTHER" id="PTHR31126">
    <property type="entry name" value="TYROSINE-PROTEIN PHOSPHATASE"/>
    <property type="match status" value="1"/>
</dbReference>
<dbReference type="InterPro" id="IPR026893">
    <property type="entry name" value="Tyr/Ser_Pase_IphP-type"/>
</dbReference>
<organism evidence="2 3">
    <name type="scientific">Nonomuraea longicatena</name>
    <dbReference type="NCBI Taxonomy" id="83682"/>
    <lineage>
        <taxon>Bacteria</taxon>
        <taxon>Bacillati</taxon>
        <taxon>Actinomycetota</taxon>
        <taxon>Actinomycetes</taxon>
        <taxon>Streptosporangiales</taxon>
        <taxon>Streptosporangiaceae</taxon>
        <taxon>Nonomuraea</taxon>
    </lineage>
</organism>
<evidence type="ECO:0000313" key="3">
    <source>
        <dbReference type="Proteomes" id="UP001501578"/>
    </source>
</evidence>
<proteinExistence type="inferred from homology"/>
<comment type="caution">
    <text evidence="2">The sequence shown here is derived from an EMBL/GenBank/DDBJ whole genome shotgun (WGS) entry which is preliminary data.</text>
</comment>
<name>A0ABP3Z0D9_9ACTN</name>
<dbReference type="PANTHER" id="PTHR31126:SF1">
    <property type="entry name" value="TYROSINE SPECIFIC PROTEIN PHOSPHATASES DOMAIN-CONTAINING PROTEIN"/>
    <property type="match status" value="1"/>
</dbReference>